<comment type="similarity">
    <text evidence="2">Belongs to the GtrA family.</text>
</comment>
<dbReference type="Proteomes" id="UP001204000">
    <property type="component" value="Unassembled WGS sequence"/>
</dbReference>
<comment type="caution">
    <text evidence="9">The sequence shown here is derived from an EMBL/GenBank/DDBJ whole genome shotgun (WGS) entry which is preliminary data.</text>
</comment>
<evidence type="ECO:0000256" key="2">
    <source>
        <dbReference type="ARBA" id="ARBA00009399"/>
    </source>
</evidence>
<keyword evidence="3 7" id="KW-0812">Transmembrane</keyword>
<evidence type="ECO:0000256" key="7">
    <source>
        <dbReference type="SAM" id="Phobius"/>
    </source>
</evidence>
<name>A0ABT1G292_9CORY</name>
<accession>A0ABT1G292</accession>
<comment type="subcellular location">
    <subcellularLocation>
        <location evidence="1">Membrane</location>
        <topology evidence="1">Multi-pass membrane protein</topology>
    </subcellularLocation>
</comment>
<dbReference type="PROSITE" id="PS51257">
    <property type="entry name" value="PROKAR_LIPOPROTEIN"/>
    <property type="match status" value="1"/>
</dbReference>
<keyword evidence="4 7" id="KW-1133">Transmembrane helix</keyword>
<dbReference type="EMBL" id="JAMFTQ010000009">
    <property type="protein sequence ID" value="MCP1388149.1"/>
    <property type="molecule type" value="Genomic_DNA"/>
</dbReference>
<dbReference type="PANTHER" id="PTHR38459">
    <property type="entry name" value="PROPHAGE BACTOPRENOL-LINKED GLUCOSE TRANSLOCASE HOMOLOG"/>
    <property type="match status" value="1"/>
</dbReference>
<evidence type="ECO:0000313" key="9">
    <source>
        <dbReference type="EMBL" id="MCP1388149.1"/>
    </source>
</evidence>
<dbReference type="Pfam" id="PF04138">
    <property type="entry name" value="GtrA_DPMS_TM"/>
    <property type="match status" value="1"/>
</dbReference>
<evidence type="ECO:0000256" key="5">
    <source>
        <dbReference type="ARBA" id="ARBA00023136"/>
    </source>
</evidence>
<evidence type="ECO:0000313" key="10">
    <source>
        <dbReference type="Proteomes" id="UP001204000"/>
    </source>
</evidence>
<feature type="transmembrane region" description="Helical" evidence="7">
    <location>
        <begin position="47"/>
        <end position="66"/>
    </location>
</feature>
<protein>
    <submittedName>
        <fullName evidence="9">GtrA family protein</fullName>
    </submittedName>
</protein>
<evidence type="ECO:0000256" key="4">
    <source>
        <dbReference type="ARBA" id="ARBA00022989"/>
    </source>
</evidence>
<feature type="transmembrane region" description="Helical" evidence="7">
    <location>
        <begin position="12"/>
        <end position="35"/>
    </location>
</feature>
<reference evidence="9" key="1">
    <citation type="submission" date="2022-05" db="EMBL/GenBank/DDBJ databases">
        <title>Corynebacterium sp. TA-R-1 sp. nov., isolated from human feces.</title>
        <authorList>
            <person name="Shamsuzzaman M."/>
            <person name="Dahal R.H."/>
        </authorList>
    </citation>
    <scope>NUCLEOTIDE SEQUENCE</scope>
    <source>
        <strain evidence="9">TA-R-1</strain>
    </source>
</reference>
<sequence length="174" mass="18712">MSSEKTEVLKQQLVPFIIIGIGCAVLDFGVTVSLTELSPLSRDLSKAVGWCVGTLVAYILNSRFAFQAEVNAKKAGAVFVLYASTFAVQLLIYRWAAVPLTALGFNKFFRDLFSFVIAQGVATVTNFVLQRRVIFREETKTKIVAESEPDVVTPKAPKGGGNPPVPPSAVASAS</sequence>
<feature type="domain" description="GtrA/DPMS transmembrane" evidence="8">
    <location>
        <begin position="16"/>
        <end position="135"/>
    </location>
</feature>
<dbReference type="InterPro" id="IPR051401">
    <property type="entry name" value="GtrA_CellWall_Glycosyl"/>
</dbReference>
<evidence type="ECO:0000259" key="8">
    <source>
        <dbReference type="Pfam" id="PF04138"/>
    </source>
</evidence>
<dbReference type="PANTHER" id="PTHR38459:SF6">
    <property type="entry name" value="ARABINOGALACTAN BIOSYNTHESIS RECRUITING PROTEIN RV3789"/>
    <property type="match status" value="1"/>
</dbReference>
<evidence type="ECO:0000256" key="6">
    <source>
        <dbReference type="SAM" id="MobiDB-lite"/>
    </source>
</evidence>
<dbReference type="RefSeq" id="WP_253578342.1">
    <property type="nucleotide sequence ID" value="NZ_JAMFTQ010000009.1"/>
</dbReference>
<keyword evidence="10" id="KW-1185">Reference proteome</keyword>
<gene>
    <name evidence="9" type="ORF">M5J20_08105</name>
</gene>
<feature type="transmembrane region" description="Helical" evidence="7">
    <location>
        <begin position="78"/>
        <end position="96"/>
    </location>
</feature>
<keyword evidence="5 7" id="KW-0472">Membrane</keyword>
<evidence type="ECO:0000256" key="1">
    <source>
        <dbReference type="ARBA" id="ARBA00004141"/>
    </source>
</evidence>
<organism evidence="9 10">
    <name type="scientific">Corynebacterium stercoris</name>
    <dbReference type="NCBI Taxonomy" id="2943490"/>
    <lineage>
        <taxon>Bacteria</taxon>
        <taxon>Bacillati</taxon>
        <taxon>Actinomycetota</taxon>
        <taxon>Actinomycetes</taxon>
        <taxon>Mycobacteriales</taxon>
        <taxon>Corynebacteriaceae</taxon>
        <taxon>Corynebacterium</taxon>
    </lineage>
</organism>
<dbReference type="InterPro" id="IPR007267">
    <property type="entry name" value="GtrA_DPMS_TM"/>
</dbReference>
<evidence type="ECO:0000256" key="3">
    <source>
        <dbReference type="ARBA" id="ARBA00022692"/>
    </source>
</evidence>
<feature type="region of interest" description="Disordered" evidence="6">
    <location>
        <begin position="146"/>
        <end position="174"/>
    </location>
</feature>
<feature type="transmembrane region" description="Helical" evidence="7">
    <location>
        <begin position="108"/>
        <end position="129"/>
    </location>
</feature>
<proteinExistence type="inferred from homology"/>